<keyword evidence="2" id="KW-1185">Reference proteome</keyword>
<dbReference type="EMBL" id="LNNH01000030">
    <property type="protein sequence ID" value="KWW16688.1"/>
    <property type="molecule type" value="Genomic_DNA"/>
</dbReference>
<reference evidence="1 2" key="1">
    <citation type="submission" date="2015-11" db="EMBL/GenBank/DDBJ databases">
        <title>Genome Sequence of Bacillus simplex strain VanAntwerpen2.</title>
        <authorList>
            <person name="Couger M.B."/>
        </authorList>
    </citation>
    <scope>NUCLEOTIDE SEQUENCE [LARGE SCALE GENOMIC DNA]</scope>
    <source>
        <strain evidence="1 2">VanAntwerpen02</strain>
    </source>
</reference>
<accession>A0A125QRL0</accession>
<evidence type="ECO:0008006" key="3">
    <source>
        <dbReference type="Google" id="ProtNLM"/>
    </source>
</evidence>
<gene>
    <name evidence="1" type="ORF">AS888_07105</name>
</gene>
<name>A0A125QRL0_9BACI</name>
<proteinExistence type="predicted"/>
<dbReference type="InterPro" id="IPR007169">
    <property type="entry name" value="RemA-like"/>
</dbReference>
<protein>
    <recommendedName>
        <fullName evidence="3">DUF370 domain-containing protein</fullName>
    </recommendedName>
</protein>
<evidence type="ECO:0000313" key="2">
    <source>
        <dbReference type="Proteomes" id="UP000064189"/>
    </source>
</evidence>
<sequence length="89" mass="9926">MYLHIGEDVLVKTDDVIAILDKKLLQASPIMIEFLEKKSDVTSHLAKNSVKSIVVTDRQVYYSPLASSTLKKRSLQPSLLIDDIDVLGI</sequence>
<organism evidence="1 2">
    <name type="scientific">Peribacillus simplex</name>
    <dbReference type="NCBI Taxonomy" id="1478"/>
    <lineage>
        <taxon>Bacteria</taxon>
        <taxon>Bacillati</taxon>
        <taxon>Bacillota</taxon>
        <taxon>Bacilli</taxon>
        <taxon>Bacillales</taxon>
        <taxon>Bacillaceae</taxon>
        <taxon>Peribacillus</taxon>
    </lineage>
</organism>
<dbReference type="AlphaFoldDB" id="A0A125QRL0"/>
<dbReference type="Proteomes" id="UP000064189">
    <property type="component" value="Unassembled WGS sequence"/>
</dbReference>
<comment type="caution">
    <text evidence="1">The sequence shown here is derived from an EMBL/GenBank/DDBJ whole genome shotgun (WGS) entry which is preliminary data.</text>
</comment>
<dbReference type="NCBIfam" id="NF046065">
    <property type="entry name" value="MtxRegRemB"/>
    <property type="match status" value="1"/>
</dbReference>
<dbReference type="RefSeq" id="WP_061143173.1">
    <property type="nucleotide sequence ID" value="NZ_LNNH01000030.1"/>
</dbReference>
<evidence type="ECO:0000313" key="1">
    <source>
        <dbReference type="EMBL" id="KWW16688.1"/>
    </source>
</evidence>
<dbReference type="Pfam" id="PF04025">
    <property type="entry name" value="RemA-like"/>
    <property type="match status" value="1"/>
</dbReference>